<evidence type="ECO:0000256" key="4">
    <source>
        <dbReference type="ARBA" id="ARBA00022723"/>
    </source>
</evidence>
<dbReference type="Pfam" id="PF03828">
    <property type="entry name" value="PAP_assoc"/>
    <property type="match status" value="1"/>
</dbReference>
<gene>
    <name evidence="9" type="primary">LOC115890258</name>
</gene>
<dbReference type="Gene3D" id="1.10.1410.10">
    <property type="match status" value="1"/>
</dbReference>
<evidence type="ECO:0000256" key="3">
    <source>
        <dbReference type="ARBA" id="ARBA00022679"/>
    </source>
</evidence>
<dbReference type="FunCoup" id="A0A6J2YU02">
    <property type="interactions" value="1778"/>
</dbReference>
<dbReference type="Proteomes" id="UP000504635">
    <property type="component" value="Unplaced"/>
</dbReference>
<comment type="cofactor">
    <cofactor evidence="1">
        <name>Mn(2+)</name>
        <dbReference type="ChEBI" id="CHEBI:29035"/>
    </cofactor>
</comment>
<evidence type="ECO:0000313" key="9">
    <source>
        <dbReference type="RefSeq" id="XP_030766300.1"/>
    </source>
</evidence>
<keyword evidence="5" id="KW-0460">Magnesium</keyword>
<feature type="domain" description="Poly(A) RNA polymerase mitochondrial-like central palm" evidence="7">
    <location>
        <begin position="181"/>
        <end position="331"/>
    </location>
</feature>
<accession>A0A6J2YU02</accession>
<dbReference type="GO" id="GO:1990817">
    <property type="term" value="F:poly(A) RNA polymerase activity"/>
    <property type="evidence" value="ECO:0007669"/>
    <property type="project" value="TreeGrafter"/>
</dbReference>
<dbReference type="GO" id="GO:0031123">
    <property type="term" value="P:RNA 3'-end processing"/>
    <property type="evidence" value="ECO:0007669"/>
    <property type="project" value="TreeGrafter"/>
</dbReference>
<evidence type="ECO:0000313" key="8">
    <source>
        <dbReference type="Proteomes" id="UP000504635"/>
    </source>
</evidence>
<dbReference type="InParanoid" id="A0A6J2YU02"/>
<reference evidence="9" key="1">
    <citation type="submission" date="2025-08" db="UniProtKB">
        <authorList>
            <consortium name="RefSeq"/>
        </authorList>
    </citation>
    <scope>IDENTIFICATION</scope>
    <source>
        <tissue evidence="9">Gonads</tissue>
    </source>
</reference>
<dbReference type="SUPFAM" id="SSF81301">
    <property type="entry name" value="Nucleotidyltransferase"/>
    <property type="match status" value="1"/>
</dbReference>
<dbReference type="Pfam" id="PF22600">
    <property type="entry name" value="MTPAP-like_central"/>
    <property type="match status" value="1"/>
</dbReference>
<dbReference type="SUPFAM" id="SSF81631">
    <property type="entry name" value="PAP/OAS1 substrate-binding domain"/>
    <property type="match status" value="1"/>
</dbReference>
<proteinExistence type="predicted"/>
<evidence type="ECO:0000259" key="6">
    <source>
        <dbReference type="Pfam" id="PF03828"/>
    </source>
</evidence>
<dbReference type="RefSeq" id="XP_030766300.1">
    <property type="nucleotide sequence ID" value="XM_030910440.1"/>
</dbReference>
<dbReference type="AlphaFoldDB" id="A0A6J2YU02"/>
<dbReference type="InterPro" id="IPR002058">
    <property type="entry name" value="PAP_assoc"/>
</dbReference>
<sequence length="595" mass="68071">MVILCRFGTSFIKLNNRTIYKNTIPKINGSKLCSTQVSRQANDNTFVPFMTMIQNRRAQASRSILVQVQSAKSYNELYSYCSTIGEVKDMLHYSDNSEQMHFIIVEFKNELDVNKILSVSSHIQENQTVPVQSPFLWFRAPNNKLGKLKQNKTAKLLVENGTSVISEENLKTALSHCTSVSAQIQELYMLTKLNDVGQRLRFITAKQIESTVSGLFPNVCAYPFGSSVNGFGKMDCDLDLVLKLTGHKENENSRLIYHCKAGSGSDRNMNQKNMEVLGDFIHLFLPGCSHVRRILQARIPILKYHQQLTNIECDLSMTTMSGVYMSDFLYLMGEIDNRVRPLIFVIRKWAKEVFLTNNSPGKWISNFSLTLLALAFLQRPLHSPPILPTFNTLVKHAAPSDHFITEDGINCTFLRDITKLKFKKENDKSLESLLFEFFEFYSQFDFENKAICLNEAASISKPEHSALYIVNPLERGLNVSKNVSYDELERFKIEVRNAAWLLESQESSQTYKGLLGIFQNKYNAKYKLNFAASTKHNRLMDVSDLFEGENNESGESHINFKNKQIEKQVSDIRKKTKENIKALEVTQKQKKSKKI</sequence>
<dbReference type="GO" id="GO:0046872">
    <property type="term" value="F:metal ion binding"/>
    <property type="evidence" value="ECO:0007669"/>
    <property type="project" value="UniProtKB-KW"/>
</dbReference>
<feature type="domain" description="PAP-associated" evidence="6">
    <location>
        <begin position="430"/>
        <end position="466"/>
    </location>
</feature>
<organism evidence="8 9">
    <name type="scientific">Sitophilus oryzae</name>
    <name type="common">Rice weevil</name>
    <name type="synonym">Curculio oryzae</name>
    <dbReference type="NCBI Taxonomy" id="7048"/>
    <lineage>
        <taxon>Eukaryota</taxon>
        <taxon>Metazoa</taxon>
        <taxon>Ecdysozoa</taxon>
        <taxon>Arthropoda</taxon>
        <taxon>Hexapoda</taxon>
        <taxon>Insecta</taxon>
        <taxon>Pterygota</taxon>
        <taxon>Neoptera</taxon>
        <taxon>Endopterygota</taxon>
        <taxon>Coleoptera</taxon>
        <taxon>Polyphaga</taxon>
        <taxon>Cucujiformia</taxon>
        <taxon>Curculionidae</taxon>
        <taxon>Dryophthorinae</taxon>
        <taxon>Sitophilus</taxon>
    </lineage>
</organism>
<name>A0A6J2YU02_SITOR</name>
<comment type="cofactor">
    <cofactor evidence="2">
        <name>Mg(2+)</name>
        <dbReference type="ChEBI" id="CHEBI:18420"/>
    </cofactor>
</comment>
<keyword evidence="4" id="KW-0479">Metal-binding</keyword>
<dbReference type="CTD" id="55149"/>
<dbReference type="PANTHER" id="PTHR12271">
    <property type="entry name" value="POLY A POLYMERASE CID PAP -RELATED"/>
    <property type="match status" value="1"/>
</dbReference>
<dbReference type="KEGG" id="soy:115890258"/>
<keyword evidence="3" id="KW-0808">Transferase</keyword>
<protein>
    <submittedName>
        <fullName evidence="9">Poly(A) RNA polymerase, mitochondrial</fullName>
    </submittedName>
</protein>
<keyword evidence="8" id="KW-1185">Reference proteome</keyword>
<dbReference type="InterPro" id="IPR054708">
    <property type="entry name" value="MTPAP-like_central"/>
</dbReference>
<dbReference type="PANTHER" id="PTHR12271:SF133">
    <property type="entry name" value="POLY(A) RNA POLYMERASE, MITOCHONDRIAL"/>
    <property type="match status" value="1"/>
</dbReference>
<evidence type="ECO:0000256" key="5">
    <source>
        <dbReference type="ARBA" id="ARBA00022842"/>
    </source>
</evidence>
<evidence type="ECO:0000256" key="1">
    <source>
        <dbReference type="ARBA" id="ARBA00001936"/>
    </source>
</evidence>
<dbReference type="GeneID" id="115890258"/>
<dbReference type="InterPro" id="IPR043519">
    <property type="entry name" value="NT_sf"/>
</dbReference>
<evidence type="ECO:0000259" key="7">
    <source>
        <dbReference type="Pfam" id="PF22600"/>
    </source>
</evidence>
<dbReference type="Gene3D" id="3.30.460.10">
    <property type="entry name" value="Beta Polymerase, domain 2"/>
    <property type="match status" value="1"/>
</dbReference>
<dbReference type="CDD" id="cd05402">
    <property type="entry name" value="NT_PAP_TUTase"/>
    <property type="match status" value="1"/>
</dbReference>
<evidence type="ECO:0000256" key="2">
    <source>
        <dbReference type="ARBA" id="ARBA00001946"/>
    </source>
</evidence>
<dbReference type="OrthoDB" id="434989at2759"/>